<gene>
    <name evidence="2" type="ORF">NDU88_008034</name>
</gene>
<accession>A0AAV7N3S4</accession>
<evidence type="ECO:0000256" key="1">
    <source>
        <dbReference type="SAM" id="MobiDB-lite"/>
    </source>
</evidence>
<dbReference type="EMBL" id="JANPWB010000013">
    <property type="protein sequence ID" value="KAJ1110686.1"/>
    <property type="molecule type" value="Genomic_DNA"/>
</dbReference>
<feature type="compositionally biased region" description="Basic and acidic residues" evidence="1">
    <location>
        <begin position="1"/>
        <end position="20"/>
    </location>
</feature>
<evidence type="ECO:0000313" key="3">
    <source>
        <dbReference type="Proteomes" id="UP001066276"/>
    </source>
</evidence>
<evidence type="ECO:0000313" key="2">
    <source>
        <dbReference type="EMBL" id="KAJ1110686.1"/>
    </source>
</evidence>
<protein>
    <recommendedName>
        <fullName evidence="4">Reverse transcriptase zinc-binding domain-containing protein</fullName>
    </recommendedName>
</protein>
<sequence>MQRRGRGEGKDGSLPERGSDWEGPVGDRGGHRAVVRQSPRGHLRLGRPTTWRSGGVALLLSCAAGAPRITTCLEWLRGTQGLQQDPGRCSTVPSGLLARREVRQNIPYCPRCGKSEADFLHMTWSCPSVLRVWHDVTAQTAAWSGLPLLPTPESCLLGVRRRRGKEKQRHRCADLPFVLLKRLIVFQWKSPIAPDIHRWSSELLHWARAEAQVLHTLCDSGVVVKGADIWDSFIEQLEQKDDTRPP</sequence>
<dbReference type="AlphaFoldDB" id="A0AAV7N3S4"/>
<dbReference type="Proteomes" id="UP001066276">
    <property type="component" value="Chromosome 9"/>
</dbReference>
<feature type="compositionally biased region" description="Basic residues" evidence="1">
    <location>
        <begin position="31"/>
        <end position="45"/>
    </location>
</feature>
<reference evidence="2" key="1">
    <citation type="journal article" date="2022" name="bioRxiv">
        <title>Sequencing and chromosome-scale assembly of the giantPleurodeles waltlgenome.</title>
        <authorList>
            <person name="Brown T."/>
            <person name="Elewa A."/>
            <person name="Iarovenko S."/>
            <person name="Subramanian E."/>
            <person name="Araus A.J."/>
            <person name="Petzold A."/>
            <person name="Susuki M."/>
            <person name="Suzuki K.-i.T."/>
            <person name="Hayashi T."/>
            <person name="Toyoda A."/>
            <person name="Oliveira C."/>
            <person name="Osipova E."/>
            <person name="Leigh N.D."/>
            <person name="Simon A."/>
            <person name="Yun M.H."/>
        </authorList>
    </citation>
    <scope>NUCLEOTIDE SEQUENCE</scope>
    <source>
        <strain evidence="2">20211129_DDA</strain>
        <tissue evidence="2">Liver</tissue>
    </source>
</reference>
<proteinExistence type="predicted"/>
<organism evidence="2 3">
    <name type="scientific">Pleurodeles waltl</name>
    <name type="common">Iberian ribbed newt</name>
    <dbReference type="NCBI Taxonomy" id="8319"/>
    <lineage>
        <taxon>Eukaryota</taxon>
        <taxon>Metazoa</taxon>
        <taxon>Chordata</taxon>
        <taxon>Craniata</taxon>
        <taxon>Vertebrata</taxon>
        <taxon>Euteleostomi</taxon>
        <taxon>Amphibia</taxon>
        <taxon>Batrachia</taxon>
        <taxon>Caudata</taxon>
        <taxon>Salamandroidea</taxon>
        <taxon>Salamandridae</taxon>
        <taxon>Pleurodelinae</taxon>
        <taxon>Pleurodeles</taxon>
    </lineage>
</organism>
<feature type="region of interest" description="Disordered" evidence="1">
    <location>
        <begin position="1"/>
        <end position="47"/>
    </location>
</feature>
<comment type="caution">
    <text evidence="2">The sequence shown here is derived from an EMBL/GenBank/DDBJ whole genome shotgun (WGS) entry which is preliminary data.</text>
</comment>
<name>A0AAV7N3S4_PLEWA</name>
<keyword evidence="3" id="KW-1185">Reference proteome</keyword>
<evidence type="ECO:0008006" key="4">
    <source>
        <dbReference type="Google" id="ProtNLM"/>
    </source>
</evidence>